<evidence type="ECO:0000313" key="2">
    <source>
        <dbReference type="Proteomes" id="UP000821845"/>
    </source>
</evidence>
<dbReference type="Proteomes" id="UP000821845">
    <property type="component" value="Chromosome 1"/>
</dbReference>
<protein>
    <submittedName>
        <fullName evidence="1">Uncharacterized protein</fullName>
    </submittedName>
</protein>
<keyword evidence="2" id="KW-1185">Reference proteome</keyword>
<proteinExistence type="predicted"/>
<accession>A0ACB7TD39</accession>
<comment type="caution">
    <text evidence="1">The sequence shown here is derived from an EMBL/GenBank/DDBJ whole genome shotgun (WGS) entry which is preliminary data.</text>
</comment>
<sequence length="122" mass="12864">MGPPPNYERPPAQNAVSAGTRGAFPFGRPADIDFELCGRDLSSSPRVASVCRIADPSSLLQSLSVSKNAFWERAVAVVKKPSPDGVPMAQRIRRPVCARVRYAGGETKGASLGASGVRARPS</sequence>
<reference evidence="1" key="1">
    <citation type="submission" date="2020-05" db="EMBL/GenBank/DDBJ databases">
        <title>Large-scale comparative analyses of tick genomes elucidate their genetic diversity and vector capacities.</title>
        <authorList>
            <person name="Jia N."/>
            <person name="Wang J."/>
            <person name="Shi W."/>
            <person name="Du L."/>
            <person name="Sun Y."/>
            <person name="Zhan W."/>
            <person name="Jiang J."/>
            <person name="Wang Q."/>
            <person name="Zhang B."/>
            <person name="Ji P."/>
            <person name="Sakyi L.B."/>
            <person name="Cui X."/>
            <person name="Yuan T."/>
            <person name="Jiang B."/>
            <person name="Yang W."/>
            <person name="Lam T.T.-Y."/>
            <person name="Chang Q."/>
            <person name="Ding S."/>
            <person name="Wang X."/>
            <person name="Zhu J."/>
            <person name="Ruan X."/>
            <person name="Zhao L."/>
            <person name="Wei J."/>
            <person name="Que T."/>
            <person name="Du C."/>
            <person name="Cheng J."/>
            <person name="Dai P."/>
            <person name="Han X."/>
            <person name="Huang E."/>
            <person name="Gao Y."/>
            <person name="Liu J."/>
            <person name="Shao H."/>
            <person name="Ye R."/>
            <person name="Li L."/>
            <person name="Wei W."/>
            <person name="Wang X."/>
            <person name="Wang C."/>
            <person name="Yang T."/>
            <person name="Huo Q."/>
            <person name="Li W."/>
            <person name="Guo W."/>
            <person name="Chen H."/>
            <person name="Zhou L."/>
            <person name="Ni X."/>
            <person name="Tian J."/>
            <person name="Zhou Y."/>
            <person name="Sheng Y."/>
            <person name="Liu T."/>
            <person name="Pan Y."/>
            <person name="Xia L."/>
            <person name="Li J."/>
            <person name="Zhao F."/>
            <person name="Cao W."/>
        </authorList>
    </citation>
    <scope>NUCLEOTIDE SEQUENCE</scope>
    <source>
        <strain evidence="1">Hyas-2018</strain>
    </source>
</reference>
<name>A0ACB7TD39_HYAAI</name>
<evidence type="ECO:0000313" key="1">
    <source>
        <dbReference type="EMBL" id="KAH6944730.1"/>
    </source>
</evidence>
<organism evidence="1 2">
    <name type="scientific">Hyalomma asiaticum</name>
    <name type="common">Tick</name>
    <dbReference type="NCBI Taxonomy" id="266040"/>
    <lineage>
        <taxon>Eukaryota</taxon>
        <taxon>Metazoa</taxon>
        <taxon>Ecdysozoa</taxon>
        <taxon>Arthropoda</taxon>
        <taxon>Chelicerata</taxon>
        <taxon>Arachnida</taxon>
        <taxon>Acari</taxon>
        <taxon>Parasitiformes</taxon>
        <taxon>Ixodida</taxon>
        <taxon>Ixodoidea</taxon>
        <taxon>Ixodidae</taxon>
        <taxon>Hyalomminae</taxon>
        <taxon>Hyalomma</taxon>
    </lineage>
</organism>
<dbReference type="EMBL" id="CM023481">
    <property type="protein sequence ID" value="KAH6944730.1"/>
    <property type="molecule type" value="Genomic_DNA"/>
</dbReference>
<gene>
    <name evidence="1" type="ORF">HPB50_004612</name>
</gene>